<keyword evidence="10" id="KW-0282">Flagellum</keyword>
<dbReference type="CDD" id="cd07185">
    <property type="entry name" value="OmpA_C-like"/>
    <property type="match status" value="1"/>
</dbReference>
<dbReference type="PROSITE" id="PS51123">
    <property type="entry name" value="OMPA_2"/>
    <property type="match status" value="1"/>
</dbReference>
<gene>
    <name evidence="10" type="primary">motS</name>
    <name evidence="10" type="ORF">ACFFHF_01690</name>
</gene>
<reference evidence="10 11" key="1">
    <citation type="submission" date="2024-09" db="EMBL/GenBank/DDBJ databases">
        <authorList>
            <person name="Sun Q."/>
            <person name="Mori K."/>
        </authorList>
    </citation>
    <scope>NUCLEOTIDE SEQUENCE [LARGE SCALE GENOMIC DNA]</scope>
    <source>
        <strain evidence="10 11">CGMCC 1.9126</strain>
    </source>
</reference>
<evidence type="ECO:0000256" key="8">
    <source>
        <dbReference type="SAM" id="Coils"/>
    </source>
</evidence>
<feature type="domain" description="OmpA-like" evidence="9">
    <location>
        <begin position="112"/>
        <end position="233"/>
    </location>
</feature>
<feature type="coiled-coil region" evidence="8">
    <location>
        <begin position="72"/>
        <end position="99"/>
    </location>
</feature>
<evidence type="ECO:0000313" key="10">
    <source>
        <dbReference type="EMBL" id="MFC0474028.1"/>
    </source>
</evidence>
<keyword evidence="6 7" id="KW-0472">Membrane</keyword>
<sequence>MKFTKKHRQSPKGAPRWMVTFSDLVTLVLVFFILLFSMSQIDLIKFQALADSMRDKQLLDFYPSIVPLEGQGESEQEENSEAAQSLDDLLQEVQSYLDDNGLNNIIVANRTERGVVLVLQEQALFRSGEAEILNESNAFLDKVGTMLGEMQNLVKVEGHTDNRPITTERYPSNWELSAARAGSVIRYLIENFHLDSTRFIAVGYGETRPIVPNNSEENWQKNRRVEIVISDPKYNVNDVNGVLLCPEIDVTNCPNTDGFTVQNEGEAPLCFP</sequence>
<proteinExistence type="inferred from homology"/>
<dbReference type="Pfam" id="PF00691">
    <property type="entry name" value="OmpA"/>
    <property type="match status" value="1"/>
</dbReference>
<keyword evidence="5" id="KW-1133">Transmembrane helix</keyword>
<keyword evidence="8" id="KW-0175">Coiled coil</keyword>
<keyword evidence="10" id="KW-0966">Cell projection</keyword>
<evidence type="ECO:0000313" key="11">
    <source>
        <dbReference type="Proteomes" id="UP001589738"/>
    </source>
</evidence>
<dbReference type="PANTHER" id="PTHR30329:SF16">
    <property type="entry name" value="CHEMOTAXIS MOTB PROTEIN"/>
    <property type="match status" value="1"/>
</dbReference>
<protein>
    <submittedName>
        <fullName evidence="10">Flagellar motor protein MotS</fullName>
    </submittedName>
</protein>
<dbReference type="Gene3D" id="3.30.1330.60">
    <property type="entry name" value="OmpA-like domain"/>
    <property type="match status" value="1"/>
</dbReference>
<dbReference type="NCBIfam" id="NF005382">
    <property type="entry name" value="PRK06925.1"/>
    <property type="match status" value="1"/>
</dbReference>
<dbReference type="InterPro" id="IPR036737">
    <property type="entry name" value="OmpA-like_sf"/>
</dbReference>
<dbReference type="SUPFAM" id="SSF103088">
    <property type="entry name" value="OmpA-like"/>
    <property type="match status" value="1"/>
</dbReference>
<dbReference type="InterPro" id="IPR025713">
    <property type="entry name" value="MotB-like_N_dom"/>
</dbReference>
<evidence type="ECO:0000259" key="9">
    <source>
        <dbReference type="PROSITE" id="PS51123"/>
    </source>
</evidence>
<keyword evidence="10" id="KW-0969">Cilium</keyword>
<comment type="subcellular location">
    <subcellularLocation>
        <location evidence="1">Cell membrane</location>
        <topology evidence="1">Single-pass membrane protein</topology>
    </subcellularLocation>
</comment>
<keyword evidence="3" id="KW-1003">Cell membrane</keyword>
<dbReference type="PANTHER" id="PTHR30329">
    <property type="entry name" value="STATOR ELEMENT OF FLAGELLAR MOTOR COMPLEX"/>
    <property type="match status" value="1"/>
</dbReference>
<dbReference type="EMBL" id="JBHLUU010000009">
    <property type="protein sequence ID" value="MFC0474028.1"/>
    <property type="molecule type" value="Genomic_DNA"/>
</dbReference>
<evidence type="ECO:0000256" key="6">
    <source>
        <dbReference type="ARBA" id="ARBA00023136"/>
    </source>
</evidence>
<evidence type="ECO:0000256" key="7">
    <source>
        <dbReference type="PROSITE-ProRule" id="PRU00473"/>
    </source>
</evidence>
<organism evidence="10 11">
    <name type="scientific">Robertmurraya beringensis</name>
    <dbReference type="NCBI Taxonomy" id="641660"/>
    <lineage>
        <taxon>Bacteria</taxon>
        <taxon>Bacillati</taxon>
        <taxon>Bacillota</taxon>
        <taxon>Bacilli</taxon>
        <taxon>Bacillales</taxon>
        <taxon>Bacillaceae</taxon>
        <taxon>Robertmurraya</taxon>
    </lineage>
</organism>
<dbReference type="InterPro" id="IPR006665">
    <property type="entry name" value="OmpA-like"/>
</dbReference>
<evidence type="ECO:0000256" key="1">
    <source>
        <dbReference type="ARBA" id="ARBA00004162"/>
    </source>
</evidence>
<dbReference type="RefSeq" id="WP_377057484.1">
    <property type="nucleotide sequence ID" value="NZ_JBHLUU010000009.1"/>
</dbReference>
<dbReference type="Pfam" id="PF13677">
    <property type="entry name" value="MotB_plug"/>
    <property type="match status" value="1"/>
</dbReference>
<dbReference type="InterPro" id="IPR050330">
    <property type="entry name" value="Bact_OuterMem_StrucFunc"/>
</dbReference>
<comment type="caution">
    <text evidence="10">The sequence shown here is derived from an EMBL/GenBank/DDBJ whole genome shotgun (WGS) entry which is preliminary data.</text>
</comment>
<evidence type="ECO:0000256" key="3">
    <source>
        <dbReference type="ARBA" id="ARBA00022475"/>
    </source>
</evidence>
<accession>A0ABV6KPX1</accession>
<evidence type="ECO:0000256" key="2">
    <source>
        <dbReference type="ARBA" id="ARBA00008914"/>
    </source>
</evidence>
<keyword evidence="11" id="KW-1185">Reference proteome</keyword>
<comment type="similarity">
    <text evidence="2">Belongs to the MotB family.</text>
</comment>
<evidence type="ECO:0000256" key="5">
    <source>
        <dbReference type="ARBA" id="ARBA00022989"/>
    </source>
</evidence>
<evidence type="ECO:0000256" key="4">
    <source>
        <dbReference type="ARBA" id="ARBA00022692"/>
    </source>
</evidence>
<keyword evidence="4" id="KW-0812">Transmembrane</keyword>
<name>A0ABV6KPX1_9BACI</name>
<dbReference type="Proteomes" id="UP001589738">
    <property type="component" value="Unassembled WGS sequence"/>
</dbReference>